<dbReference type="InterPro" id="IPR006076">
    <property type="entry name" value="FAD-dep_OxRdtase"/>
</dbReference>
<dbReference type="STRING" id="1903179.BI347_05215"/>
<feature type="domain" description="FAD dependent oxidoreductase" evidence="3">
    <location>
        <begin position="2"/>
        <end position="402"/>
    </location>
</feature>
<dbReference type="NCBIfam" id="NF001933">
    <property type="entry name" value="PRK00711.1"/>
    <property type="match status" value="1"/>
</dbReference>
<dbReference type="SUPFAM" id="SSF51905">
    <property type="entry name" value="FAD/NAD(P)-binding domain"/>
    <property type="match status" value="1"/>
</dbReference>
<dbReference type="OrthoDB" id="18526at2"/>
<dbReference type="EMBL" id="MKCS01000001">
    <property type="protein sequence ID" value="OHX12978.1"/>
    <property type="molecule type" value="Genomic_DNA"/>
</dbReference>
<evidence type="ECO:0000256" key="2">
    <source>
        <dbReference type="ARBA" id="ARBA00023002"/>
    </source>
</evidence>
<evidence type="ECO:0000313" key="5">
    <source>
        <dbReference type="Proteomes" id="UP000180088"/>
    </source>
</evidence>
<dbReference type="PANTHER" id="PTHR13847">
    <property type="entry name" value="SARCOSINE DEHYDROGENASE-RELATED"/>
    <property type="match status" value="1"/>
</dbReference>
<dbReference type="PANTHER" id="PTHR13847:SF280">
    <property type="entry name" value="D-AMINO ACID DEHYDROGENASE"/>
    <property type="match status" value="1"/>
</dbReference>
<accession>A0A1S1X0W3</accession>
<proteinExistence type="inferred from homology"/>
<dbReference type="Proteomes" id="UP000180088">
    <property type="component" value="Unassembled WGS sequence"/>
</dbReference>
<dbReference type="GO" id="GO:0005737">
    <property type="term" value="C:cytoplasm"/>
    <property type="evidence" value="ECO:0007669"/>
    <property type="project" value="TreeGrafter"/>
</dbReference>
<comment type="caution">
    <text evidence="4">The sequence shown here is derived from an EMBL/GenBank/DDBJ whole genome shotgun (WGS) entry which is preliminary data.</text>
</comment>
<dbReference type="Gene3D" id="3.50.50.60">
    <property type="entry name" value="FAD/NAD(P)-binding domain"/>
    <property type="match status" value="2"/>
</dbReference>
<dbReference type="AlphaFoldDB" id="A0A1S1X0W3"/>
<organism evidence="4 5">
    <name type="scientific">Chromobacterium sphagni</name>
    <dbReference type="NCBI Taxonomy" id="1903179"/>
    <lineage>
        <taxon>Bacteria</taxon>
        <taxon>Pseudomonadati</taxon>
        <taxon>Pseudomonadota</taxon>
        <taxon>Betaproteobacteria</taxon>
        <taxon>Neisseriales</taxon>
        <taxon>Chromobacteriaceae</taxon>
        <taxon>Chromobacterium</taxon>
    </lineage>
</organism>
<dbReference type="GO" id="GO:0008718">
    <property type="term" value="F:D-amino-acid dehydrogenase activity"/>
    <property type="evidence" value="ECO:0007669"/>
    <property type="project" value="TreeGrafter"/>
</dbReference>
<dbReference type="RefSeq" id="WP_071115446.1">
    <property type="nucleotide sequence ID" value="NZ_MKCS01000001.1"/>
</dbReference>
<comment type="similarity">
    <text evidence="1">Belongs to the DadA oxidoreductase family.</text>
</comment>
<dbReference type="Pfam" id="PF01266">
    <property type="entry name" value="DAO"/>
    <property type="match status" value="1"/>
</dbReference>
<keyword evidence="2" id="KW-0560">Oxidoreductase</keyword>
<dbReference type="SUPFAM" id="SSF54373">
    <property type="entry name" value="FAD-linked reductases, C-terminal domain"/>
    <property type="match status" value="1"/>
</dbReference>
<evidence type="ECO:0000256" key="1">
    <source>
        <dbReference type="ARBA" id="ARBA00009410"/>
    </source>
</evidence>
<gene>
    <name evidence="4" type="ORF">BI347_05215</name>
</gene>
<evidence type="ECO:0000259" key="3">
    <source>
        <dbReference type="Pfam" id="PF01266"/>
    </source>
</evidence>
<dbReference type="InterPro" id="IPR036188">
    <property type="entry name" value="FAD/NAD-bd_sf"/>
</dbReference>
<dbReference type="Gene3D" id="3.30.9.10">
    <property type="entry name" value="D-Amino Acid Oxidase, subunit A, domain 2"/>
    <property type="match status" value="1"/>
</dbReference>
<evidence type="ECO:0000313" key="4">
    <source>
        <dbReference type="EMBL" id="OHX12978.1"/>
    </source>
</evidence>
<dbReference type="GO" id="GO:0005886">
    <property type="term" value="C:plasma membrane"/>
    <property type="evidence" value="ECO:0007669"/>
    <property type="project" value="TreeGrafter"/>
</dbReference>
<name>A0A1S1X0W3_9NEIS</name>
<sequence length="418" mass="45314">MRVAVLGAGVVGVSTAWFLARMGHEVVVVERACGAARETSFANGGQLSVSQSEPWANPRAPWQVLRWLWRDDAPLLFRPRLEPAQWRWVAGFLRECLPGRHLANMRQMVALGLYSRDAMRQLRDETGISYRRLSRGILSLHYDVCQLRRAERSAAQLQALGVDKRVLSPGQLLALEPALEPVLPQLAGASWCPDDESGDVHLFTRGLAEAAAGLGVEFRYNTRINALETADGEVRAVSVTLPDGSYQQLTADAYVLALGSHSPLLTAPLGLRLPIYPAKGYSATVPVKSLIAAPMVSITDEACKLVFSRLGDQLRIAGTAELAGYSSSLNPVRCQALIRRGRALFPDACDWDSARFWSGLRPATPGNVPLIGKSALGRLYLNTGHGTLGWTEGAGSGRALAEIVSGRRPQLDFAFLGL</sequence>
<protein>
    <submittedName>
        <fullName evidence="4">Amino acid dehydrogenase</fullName>
    </submittedName>
</protein>
<dbReference type="GO" id="GO:0055130">
    <property type="term" value="P:D-alanine catabolic process"/>
    <property type="evidence" value="ECO:0007669"/>
    <property type="project" value="TreeGrafter"/>
</dbReference>
<reference evidence="4 5" key="1">
    <citation type="submission" date="2016-09" db="EMBL/GenBank/DDBJ databases">
        <title>Chromobacterium muskegensis sp. nov., an insecticidal bacterium isolated from Sphagnum bogs.</title>
        <authorList>
            <person name="Sparks M.E."/>
            <person name="Blackburn M.B."/>
            <person name="Gundersen-Rindal D.E."/>
            <person name="Mitchell A."/>
            <person name="Farrar R."/>
            <person name="Kuhar D."/>
        </authorList>
    </citation>
    <scope>NUCLEOTIDE SEQUENCE [LARGE SCALE GENOMIC DNA]</scope>
    <source>
        <strain evidence="4 5">37-2</strain>
    </source>
</reference>